<keyword evidence="2" id="KW-1185">Reference proteome</keyword>
<accession>A0A8H6YYA1</accession>
<dbReference type="OrthoDB" id="2979537at2759"/>
<dbReference type="Proteomes" id="UP000623467">
    <property type="component" value="Unassembled WGS sequence"/>
</dbReference>
<evidence type="ECO:0000313" key="2">
    <source>
        <dbReference type="Proteomes" id="UP000623467"/>
    </source>
</evidence>
<sequence>MPAISCGTLLSRDWVLASSHTDSVALEAMSCHVARSRLPRSLDSPPDEVLRRIFDCILLSTDVSHPELLIASVTHHWREVALKIPSLWTTVRIHHDRHISVLGDYLHRSQNLPLSIYIRLKAFRYRFVSDYMEALDLLIPHVERWRLFSVTATNPVLHLLCTRIYPLSLTGLENLELVQSDKGQIQHLGPFIFNPSIFRTLRLERTMLYPADASLLSGLTIIDLKQSSLAMLDEHKLLSIEYPTPEPRRPSIKALAHLELDGSNPVTDLGLPYSPAFSATHLTSLTIARLTAPSLDRVQALSRFYGTALSGPALRYLAIEDIAGHALVMLLSVLRTMNFPPLKRFALAGIDTAGIDDRIMAAFTQGVEELVLARLDYKPLLGRLAVPSLLPDLTHIELDGVRVSRASVVSRFVDK</sequence>
<name>A0A8H6YYA1_9AGAR</name>
<comment type="caution">
    <text evidence="1">The sequence shown here is derived from an EMBL/GenBank/DDBJ whole genome shotgun (WGS) entry which is preliminary data.</text>
</comment>
<evidence type="ECO:0000313" key="1">
    <source>
        <dbReference type="EMBL" id="KAF7367021.1"/>
    </source>
</evidence>
<gene>
    <name evidence="1" type="ORF">MSAN_00961300</name>
</gene>
<proteinExistence type="predicted"/>
<dbReference type="EMBL" id="JACAZH010000006">
    <property type="protein sequence ID" value="KAF7367021.1"/>
    <property type="molecule type" value="Genomic_DNA"/>
</dbReference>
<dbReference type="AlphaFoldDB" id="A0A8H6YYA1"/>
<protein>
    <submittedName>
        <fullName evidence="1">F-box domain-containing protein</fullName>
    </submittedName>
</protein>
<reference evidence="1" key="1">
    <citation type="submission" date="2020-05" db="EMBL/GenBank/DDBJ databases">
        <title>Mycena genomes resolve the evolution of fungal bioluminescence.</title>
        <authorList>
            <person name="Tsai I.J."/>
        </authorList>
    </citation>
    <scope>NUCLEOTIDE SEQUENCE</scope>
    <source>
        <strain evidence="1">160909Yilan</strain>
    </source>
</reference>
<organism evidence="1 2">
    <name type="scientific">Mycena sanguinolenta</name>
    <dbReference type="NCBI Taxonomy" id="230812"/>
    <lineage>
        <taxon>Eukaryota</taxon>
        <taxon>Fungi</taxon>
        <taxon>Dikarya</taxon>
        <taxon>Basidiomycota</taxon>
        <taxon>Agaricomycotina</taxon>
        <taxon>Agaricomycetes</taxon>
        <taxon>Agaricomycetidae</taxon>
        <taxon>Agaricales</taxon>
        <taxon>Marasmiineae</taxon>
        <taxon>Mycenaceae</taxon>
        <taxon>Mycena</taxon>
    </lineage>
</organism>